<protein>
    <submittedName>
        <fullName evidence="1">Leucine efflux protein</fullName>
    </submittedName>
</protein>
<dbReference type="Pfam" id="PF01810">
    <property type="entry name" value="LysE"/>
    <property type="match status" value="1"/>
</dbReference>
<evidence type="ECO:0000313" key="1">
    <source>
        <dbReference type="EMBL" id="MFC1410748.1"/>
    </source>
</evidence>
<sequence>MFGVINYGTYVLGALLIILLPGPNSMYVLSVAARRGMRTGFRAACGVFLGDTTLIVLTSLGAASLLKATPVVFDVVKLVGAGYLLFIGYGMLKSARRTWLDRRAATGPATGPAEATEAPEASANPEATAGSAAAVAGTGAAAAGTTAAVGTAAAAAGTAEGAPADPYAQERPFRRALVISLLNPKAILFLLSFFVQFVAPHYGQPEVSFAILGGTIQLFSFLYLTTLIMAGTTLANAFRRRRRLSATLTTGVAALFIGFAAKLATASAG</sequence>
<comment type="caution">
    <text evidence="1">The sequence shown here is derived from an EMBL/GenBank/DDBJ whole genome shotgun (WGS) entry which is preliminary data.</text>
</comment>
<accession>A0ABV6VAK4</accession>
<organism evidence="1 2">
    <name type="scientific">Streptacidiphilus alkalitolerans</name>
    <dbReference type="NCBI Taxonomy" id="3342712"/>
    <lineage>
        <taxon>Bacteria</taxon>
        <taxon>Bacillati</taxon>
        <taxon>Actinomycetota</taxon>
        <taxon>Actinomycetes</taxon>
        <taxon>Kitasatosporales</taxon>
        <taxon>Streptomycetaceae</taxon>
        <taxon>Streptacidiphilus</taxon>
    </lineage>
</organism>
<dbReference type="EMBL" id="JBHEZX010000006">
    <property type="protein sequence ID" value="MFC1410748.1"/>
    <property type="molecule type" value="Genomic_DNA"/>
</dbReference>
<reference evidence="1 2" key="1">
    <citation type="submission" date="2024-09" db="EMBL/GenBank/DDBJ databases">
        <authorList>
            <person name="Lee S.D."/>
        </authorList>
    </citation>
    <scope>NUCLEOTIDE SEQUENCE [LARGE SCALE GENOMIC DNA]</scope>
    <source>
        <strain evidence="1 2">N1-1</strain>
    </source>
</reference>
<dbReference type="Proteomes" id="UP001592582">
    <property type="component" value="Unassembled WGS sequence"/>
</dbReference>
<name>A0ABV6VAK4_9ACTN</name>
<dbReference type="PANTHER" id="PTHR30086">
    <property type="entry name" value="ARGININE EXPORTER PROTEIN ARGO"/>
    <property type="match status" value="1"/>
</dbReference>
<gene>
    <name evidence="1" type="ORF">ACEZDG_15895</name>
</gene>
<dbReference type="PANTHER" id="PTHR30086:SF15">
    <property type="entry name" value="LEUCINE EFFLUX PROTEIN"/>
    <property type="match status" value="1"/>
</dbReference>
<evidence type="ECO:0000313" key="2">
    <source>
        <dbReference type="Proteomes" id="UP001592582"/>
    </source>
</evidence>
<proteinExistence type="predicted"/>
<keyword evidence="2" id="KW-1185">Reference proteome</keyword>
<dbReference type="InterPro" id="IPR001123">
    <property type="entry name" value="LeuE-type"/>
</dbReference>